<sequence length="303" mass="32844">MATKKTTILNLPEEEYVHPGNRACAGCGLSIVYKTGLKALGRDSILVVPPSCLTVLQGLYPIAATQLPCLNVTFASTAAAATGVLAAMRAQKRPDVQVAAWAGDGGTSDIGLQALSGACERGEDFIFICYDNEAYMNTGVQRSGTTPQHVLTTTTPFTGKHQRKKDVPAIIAAHGIDYVATASAAYPLDFYDKVVKAKSIPGPKYIHVHTPCPAGWGFSPRYTVKIGRMAVETGLFDLYEREKGQFRLTGASEKMLGKKRKPVAEYFITQNRFKGMDEEKIQSLQAEVDEKWAGYEKIAQGVC</sequence>
<evidence type="ECO:0000313" key="3">
    <source>
        <dbReference type="EMBL" id="MBA2882713.1"/>
    </source>
</evidence>
<dbReference type="GO" id="GO:0030976">
    <property type="term" value="F:thiamine pyrophosphate binding"/>
    <property type="evidence" value="ECO:0007669"/>
    <property type="project" value="InterPro"/>
</dbReference>
<dbReference type="SUPFAM" id="SSF52518">
    <property type="entry name" value="Thiamin diphosphate-binding fold (THDP-binding)"/>
    <property type="match status" value="1"/>
</dbReference>
<dbReference type="CDD" id="cd03376">
    <property type="entry name" value="TPP_PFOR_porB_like"/>
    <property type="match status" value="1"/>
</dbReference>
<dbReference type="RefSeq" id="WP_181552339.1">
    <property type="nucleotide sequence ID" value="NZ_JACDUS010000012.1"/>
</dbReference>
<dbReference type="InterPro" id="IPR051479">
    <property type="entry name" value="PorB-like"/>
</dbReference>
<evidence type="ECO:0000313" key="4">
    <source>
        <dbReference type="Proteomes" id="UP000525298"/>
    </source>
</evidence>
<proteinExistence type="predicted"/>
<comment type="caution">
    <text evidence="3">The sequence shown here is derived from an EMBL/GenBank/DDBJ whole genome shotgun (WGS) entry which is preliminary data.</text>
</comment>
<organism evidence="3 4">
    <name type="scientific">Desulfosalsimonas propionicica</name>
    <dbReference type="NCBI Taxonomy" id="332175"/>
    <lineage>
        <taxon>Bacteria</taxon>
        <taxon>Pseudomonadati</taxon>
        <taxon>Thermodesulfobacteriota</taxon>
        <taxon>Desulfobacteria</taxon>
        <taxon>Desulfobacterales</taxon>
        <taxon>Desulfosalsimonadaceae</taxon>
        <taxon>Desulfosalsimonas</taxon>
    </lineage>
</organism>
<dbReference type="Proteomes" id="UP000525298">
    <property type="component" value="Unassembled WGS sequence"/>
</dbReference>
<reference evidence="3 4" key="1">
    <citation type="submission" date="2020-07" db="EMBL/GenBank/DDBJ databases">
        <title>Genomic Encyclopedia of Type Strains, Phase IV (KMG-IV): sequencing the most valuable type-strain genomes for metagenomic binning, comparative biology and taxonomic classification.</title>
        <authorList>
            <person name="Goeker M."/>
        </authorList>
    </citation>
    <scope>NUCLEOTIDE SEQUENCE [LARGE SCALE GENOMIC DNA]</scope>
    <source>
        <strain evidence="3 4">DSM 17721</strain>
    </source>
</reference>
<protein>
    <submittedName>
        <fullName evidence="3">Pyruvate ferredoxin oxidoreductase beta subunit</fullName>
        <ecNumber evidence="3">1.2.7.1</ecNumber>
    </submittedName>
</protein>
<dbReference type="Pfam" id="PF02775">
    <property type="entry name" value="TPP_enzyme_C"/>
    <property type="match status" value="1"/>
</dbReference>
<keyword evidence="3" id="KW-0670">Pyruvate</keyword>
<gene>
    <name evidence="3" type="ORF">HNR65_003068</name>
</gene>
<evidence type="ECO:0000256" key="1">
    <source>
        <dbReference type="ARBA" id="ARBA00023002"/>
    </source>
</evidence>
<dbReference type="AlphaFoldDB" id="A0A7W0CBM4"/>
<name>A0A7W0CBM4_9BACT</name>
<dbReference type="Gene3D" id="3.40.50.970">
    <property type="match status" value="2"/>
</dbReference>
<dbReference type="EC" id="1.2.7.1" evidence="3"/>
<dbReference type="InterPro" id="IPR011766">
    <property type="entry name" value="TPP_enzyme_TPP-bd"/>
</dbReference>
<feature type="domain" description="Thiamine pyrophosphate enzyme TPP-binding" evidence="2">
    <location>
        <begin position="71"/>
        <end position="208"/>
    </location>
</feature>
<dbReference type="PANTHER" id="PTHR42897">
    <property type="entry name" value="PYRUVATE SYNTHASE SUBUNIT PORB"/>
    <property type="match status" value="1"/>
</dbReference>
<keyword evidence="1 3" id="KW-0560">Oxidoreductase</keyword>
<evidence type="ECO:0000259" key="2">
    <source>
        <dbReference type="Pfam" id="PF02775"/>
    </source>
</evidence>
<keyword evidence="4" id="KW-1185">Reference proteome</keyword>
<dbReference type="PANTHER" id="PTHR42897:SF1">
    <property type="entry name" value="2-OXOACID OXIDOREDUCTASE (FERREDOXIN)"/>
    <property type="match status" value="1"/>
</dbReference>
<accession>A0A7W0CBM4</accession>
<dbReference type="GO" id="GO:0019164">
    <property type="term" value="F:pyruvate synthase activity"/>
    <property type="evidence" value="ECO:0007669"/>
    <property type="project" value="UniProtKB-EC"/>
</dbReference>
<dbReference type="EMBL" id="JACDUS010000012">
    <property type="protein sequence ID" value="MBA2882713.1"/>
    <property type="molecule type" value="Genomic_DNA"/>
</dbReference>
<dbReference type="InterPro" id="IPR029061">
    <property type="entry name" value="THDP-binding"/>
</dbReference>